<keyword evidence="2" id="KW-0813">Transport</keyword>
<reference evidence="12" key="1">
    <citation type="journal article" date="2013" name="Nature">
        <title>Pan genome of the phytoplankton Emiliania underpins its global distribution.</title>
        <authorList>
            <person name="Read B.A."/>
            <person name="Kegel J."/>
            <person name="Klute M.J."/>
            <person name="Kuo A."/>
            <person name="Lefebvre S.C."/>
            <person name="Maumus F."/>
            <person name="Mayer C."/>
            <person name="Miller J."/>
            <person name="Monier A."/>
            <person name="Salamov A."/>
            <person name="Young J."/>
            <person name="Aguilar M."/>
            <person name="Claverie J.M."/>
            <person name="Frickenhaus S."/>
            <person name="Gonzalez K."/>
            <person name="Herman E.K."/>
            <person name="Lin Y.C."/>
            <person name="Napier J."/>
            <person name="Ogata H."/>
            <person name="Sarno A.F."/>
            <person name="Shmutz J."/>
            <person name="Schroeder D."/>
            <person name="de Vargas C."/>
            <person name="Verret F."/>
            <person name="von Dassow P."/>
            <person name="Valentin K."/>
            <person name="Van de Peer Y."/>
            <person name="Wheeler G."/>
            <person name="Dacks J.B."/>
            <person name="Delwiche C.F."/>
            <person name="Dyhrman S.T."/>
            <person name="Glockner G."/>
            <person name="John U."/>
            <person name="Richards T."/>
            <person name="Worden A.Z."/>
            <person name="Zhang X."/>
            <person name="Grigoriev I.V."/>
            <person name="Allen A.E."/>
            <person name="Bidle K."/>
            <person name="Borodovsky M."/>
            <person name="Bowler C."/>
            <person name="Brownlee C."/>
            <person name="Cock J.M."/>
            <person name="Elias M."/>
            <person name="Gladyshev V.N."/>
            <person name="Groth M."/>
            <person name="Guda C."/>
            <person name="Hadaegh A."/>
            <person name="Iglesias-Rodriguez M.D."/>
            <person name="Jenkins J."/>
            <person name="Jones B.M."/>
            <person name="Lawson T."/>
            <person name="Leese F."/>
            <person name="Lindquist E."/>
            <person name="Lobanov A."/>
            <person name="Lomsadze A."/>
            <person name="Malik S.B."/>
            <person name="Marsh M.E."/>
            <person name="Mackinder L."/>
            <person name="Mock T."/>
            <person name="Mueller-Roeber B."/>
            <person name="Pagarete A."/>
            <person name="Parker M."/>
            <person name="Probert I."/>
            <person name="Quesneville H."/>
            <person name="Raines C."/>
            <person name="Rensing S.A."/>
            <person name="Riano-Pachon D.M."/>
            <person name="Richier S."/>
            <person name="Rokitta S."/>
            <person name="Shiraiwa Y."/>
            <person name="Soanes D.M."/>
            <person name="van der Giezen M."/>
            <person name="Wahlund T.M."/>
            <person name="Williams B."/>
            <person name="Wilson W."/>
            <person name="Wolfe G."/>
            <person name="Wurch L.L."/>
        </authorList>
    </citation>
    <scope>NUCLEOTIDE SEQUENCE</scope>
</reference>
<dbReference type="STRING" id="2903.R1F609"/>
<keyword evidence="7 9" id="KW-1133">Transmembrane helix</keyword>
<dbReference type="KEGG" id="ehx:EMIHUDRAFT_202111"/>
<dbReference type="InterPro" id="IPR011527">
    <property type="entry name" value="ABC1_TM_dom"/>
</dbReference>
<evidence type="ECO:0000256" key="2">
    <source>
        <dbReference type="ARBA" id="ARBA00022448"/>
    </source>
</evidence>
<dbReference type="PANTHER" id="PTHR24223:SF443">
    <property type="entry name" value="MULTIDRUG-RESISTANCE LIKE PROTEIN 1, ISOFORM I"/>
    <property type="match status" value="1"/>
</dbReference>
<name>A0A0D3KF15_EMIH1</name>
<dbReference type="RefSeq" id="XP_005786779.1">
    <property type="nucleotide sequence ID" value="XM_005786722.1"/>
</dbReference>
<dbReference type="InterPro" id="IPR036640">
    <property type="entry name" value="ABC1_TM_sf"/>
</dbReference>
<evidence type="ECO:0000256" key="7">
    <source>
        <dbReference type="ARBA" id="ARBA00022989"/>
    </source>
</evidence>
<dbReference type="eggNOG" id="KOG0054">
    <property type="taxonomic scope" value="Eukaryota"/>
</dbReference>
<dbReference type="SUPFAM" id="SSF90123">
    <property type="entry name" value="ABC transporter transmembrane region"/>
    <property type="match status" value="1"/>
</dbReference>
<evidence type="ECO:0000259" key="10">
    <source>
        <dbReference type="PROSITE" id="PS50929"/>
    </source>
</evidence>
<keyword evidence="8 9" id="KW-0472">Membrane</keyword>
<organism evidence="11 12">
    <name type="scientific">Emiliania huxleyi (strain CCMP1516)</name>
    <dbReference type="NCBI Taxonomy" id="280463"/>
    <lineage>
        <taxon>Eukaryota</taxon>
        <taxon>Haptista</taxon>
        <taxon>Haptophyta</taxon>
        <taxon>Prymnesiophyceae</taxon>
        <taxon>Isochrysidales</taxon>
        <taxon>Noelaerhabdaceae</taxon>
        <taxon>Emiliania</taxon>
    </lineage>
</organism>
<accession>A0A0D3KF15</accession>
<dbReference type="GO" id="GO:0016020">
    <property type="term" value="C:membrane"/>
    <property type="evidence" value="ECO:0007669"/>
    <property type="project" value="InterPro"/>
</dbReference>
<evidence type="ECO:0000256" key="1">
    <source>
        <dbReference type="ARBA" id="ARBA00004127"/>
    </source>
</evidence>
<feature type="transmembrane region" description="Helical" evidence="9">
    <location>
        <begin position="148"/>
        <end position="176"/>
    </location>
</feature>
<keyword evidence="4" id="KW-0677">Repeat</keyword>
<dbReference type="AlphaFoldDB" id="A0A0D3KF15"/>
<evidence type="ECO:0000256" key="9">
    <source>
        <dbReference type="SAM" id="Phobius"/>
    </source>
</evidence>
<feature type="transmembrane region" description="Helical" evidence="9">
    <location>
        <begin position="354"/>
        <end position="380"/>
    </location>
</feature>
<dbReference type="GO" id="GO:0005524">
    <property type="term" value="F:ATP binding"/>
    <property type="evidence" value="ECO:0007669"/>
    <property type="project" value="UniProtKB-KW"/>
</dbReference>
<dbReference type="GO" id="GO:0140359">
    <property type="term" value="F:ABC-type transporter activity"/>
    <property type="evidence" value="ECO:0007669"/>
    <property type="project" value="InterPro"/>
</dbReference>
<keyword evidence="5" id="KW-0547">Nucleotide-binding</keyword>
<evidence type="ECO:0000256" key="4">
    <source>
        <dbReference type="ARBA" id="ARBA00022737"/>
    </source>
</evidence>
<sequence length="387" mass="40713">MWSPLAHEAISRIWLDAALLPLLILAFIVGWVRLPSLATRAPPAESGIERRNAVLQWIHLVCGLCMAGYHAAMVVLTALHADDSSSGGTNGTLPGGGSWLSGGDAPVSLEVEFSSGYSCHAAGFVSWLALSALSLAERKAGRGAGRSVRYWCIAAALIAALRFEAALASIASLLTFNWAEDVPALSQEDSAAHNAGLLHAAWEGEVARRGGLDASFFGAAHGAFGRYFWASAGYKLVNDVFIFVNPALINVIVGYINGDASQARSRAGLSRGGAFGCAAAMFLAAEVQSLALGQYFFRGFRLGLRVRAAIGQVVYDKALRMTAEQRACFGVGPIVPYLHGIWSCLLQLGIATSMLYSVLGPAAFAGLGIMVAMLPLNVWVGKKQAGS</sequence>
<dbReference type="GO" id="GO:0012505">
    <property type="term" value="C:endomembrane system"/>
    <property type="evidence" value="ECO:0007669"/>
    <property type="project" value="UniProtKB-SubCell"/>
</dbReference>
<dbReference type="Gene3D" id="1.20.1560.10">
    <property type="entry name" value="ABC transporter type 1, transmembrane domain"/>
    <property type="match status" value="1"/>
</dbReference>
<proteinExistence type="predicted"/>
<keyword evidence="12" id="KW-1185">Reference proteome</keyword>
<dbReference type="Proteomes" id="UP000013827">
    <property type="component" value="Unassembled WGS sequence"/>
</dbReference>
<evidence type="ECO:0000256" key="6">
    <source>
        <dbReference type="ARBA" id="ARBA00022840"/>
    </source>
</evidence>
<evidence type="ECO:0000256" key="3">
    <source>
        <dbReference type="ARBA" id="ARBA00022692"/>
    </source>
</evidence>
<dbReference type="InterPro" id="IPR050173">
    <property type="entry name" value="ABC_transporter_C-like"/>
</dbReference>
<dbReference type="HOGENOM" id="CLU_714630_0_0_1"/>
<evidence type="ECO:0000313" key="11">
    <source>
        <dbReference type="EnsemblProtists" id="EOD34350"/>
    </source>
</evidence>
<protein>
    <recommendedName>
        <fullName evidence="10">ABC transmembrane type-1 domain-containing protein</fullName>
    </recommendedName>
</protein>
<feature type="transmembrane region" description="Helical" evidence="9">
    <location>
        <begin position="53"/>
        <end position="79"/>
    </location>
</feature>
<evidence type="ECO:0000256" key="5">
    <source>
        <dbReference type="ARBA" id="ARBA00022741"/>
    </source>
</evidence>
<reference evidence="11" key="2">
    <citation type="submission" date="2024-10" db="UniProtKB">
        <authorList>
            <consortium name="EnsemblProtists"/>
        </authorList>
    </citation>
    <scope>IDENTIFICATION</scope>
</reference>
<dbReference type="EnsemblProtists" id="EOD34350">
    <property type="protein sequence ID" value="EOD34350"/>
    <property type="gene ID" value="EMIHUDRAFT_202111"/>
</dbReference>
<feature type="transmembrane region" description="Helical" evidence="9">
    <location>
        <begin position="115"/>
        <end position="136"/>
    </location>
</feature>
<comment type="subcellular location">
    <subcellularLocation>
        <location evidence="1">Endomembrane system</location>
        <topology evidence="1">Multi-pass membrane protein</topology>
    </subcellularLocation>
</comment>
<dbReference type="PROSITE" id="PS50929">
    <property type="entry name" value="ABC_TM1F"/>
    <property type="match status" value="1"/>
</dbReference>
<dbReference type="PaxDb" id="2903-EOD34350"/>
<feature type="domain" description="ABC transmembrane type-1" evidence="10">
    <location>
        <begin position="236"/>
        <end position="387"/>
    </location>
</feature>
<keyword evidence="3 9" id="KW-0812">Transmembrane</keyword>
<evidence type="ECO:0000313" key="12">
    <source>
        <dbReference type="Proteomes" id="UP000013827"/>
    </source>
</evidence>
<feature type="transmembrane region" description="Helical" evidence="9">
    <location>
        <begin position="12"/>
        <end position="32"/>
    </location>
</feature>
<dbReference type="PANTHER" id="PTHR24223">
    <property type="entry name" value="ATP-BINDING CASSETTE SUB-FAMILY C"/>
    <property type="match status" value="1"/>
</dbReference>
<evidence type="ECO:0000256" key="8">
    <source>
        <dbReference type="ARBA" id="ARBA00023136"/>
    </source>
</evidence>
<keyword evidence="6" id="KW-0067">ATP-binding</keyword>
<dbReference type="GeneID" id="17279621"/>
<feature type="transmembrane region" description="Helical" evidence="9">
    <location>
        <begin position="327"/>
        <end position="348"/>
    </location>
</feature>